<dbReference type="PANTHER" id="PTHR11085">
    <property type="entry name" value="NAD-DEPENDENT PROTEIN DEACYLASE SIRTUIN-5, MITOCHONDRIAL-RELATED"/>
    <property type="match status" value="1"/>
</dbReference>
<evidence type="ECO:0000256" key="4">
    <source>
        <dbReference type="PROSITE-ProRule" id="PRU00236"/>
    </source>
</evidence>
<dbReference type="Gene3D" id="3.30.1600.10">
    <property type="entry name" value="SIR2/SIRT2 'Small Domain"/>
    <property type="match status" value="1"/>
</dbReference>
<feature type="binding site" evidence="4">
    <location>
        <position position="141"/>
    </location>
    <ligand>
        <name>Zn(2+)</name>
        <dbReference type="ChEBI" id="CHEBI:29105"/>
    </ligand>
</feature>
<dbReference type="PANTHER" id="PTHR11085:SF4">
    <property type="entry name" value="NAD-DEPENDENT PROTEIN DEACYLASE"/>
    <property type="match status" value="1"/>
</dbReference>
<dbReference type="InterPro" id="IPR029035">
    <property type="entry name" value="DHS-like_NAD/FAD-binding_dom"/>
</dbReference>
<dbReference type="AlphaFoldDB" id="A0AAJ2YSF8"/>
<dbReference type="PROSITE" id="PS50305">
    <property type="entry name" value="SIRTUIN"/>
    <property type="match status" value="1"/>
</dbReference>
<keyword evidence="2" id="KW-0808">Transferase</keyword>
<dbReference type="Gene3D" id="3.40.50.1220">
    <property type="entry name" value="TPP-binding domain"/>
    <property type="match status" value="1"/>
</dbReference>
<keyword evidence="4" id="KW-0479">Metal-binding</keyword>
<feature type="binding site" evidence="4">
    <location>
        <position position="176"/>
    </location>
    <ligand>
        <name>Zn(2+)</name>
        <dbReference type="ChEBI" id="CHEBI:29105"/>
    </ligand>
</feature>
<dbReference type="SUPFAM" id="SSF52467">
    <property type="entry name" value="DHS-like NAD/FAD-binding domain"/>
    <property type="match status" value="1"/>
</dbReference>
<comment type="caution">
    <text evidence="6">The sequence shown here is derived from an EMBL/GenBank/DDBJ whole genome shotgun (WGS) entry which is preliminary data.</text>
</comment>
<evidence type="ECO:0000256" key="2">
    <source>
        <dbReference type="ARBA" id="ARBA00022679"/>
    </source>
</evidence>
<dbReference type="EC" id="2.3.1.286" evidence="1"/>
<evidence type="ECO:0000256" key="3">
    <source>
        <dbReference type="ARBA" id="ARBA00023027"/>
    </source>
</evidence>
<dbReference type="InterPro" id="IPR026591">
    <property type="entry name" value="Sirtuin_cat_small_dom_sf"/>
</dbReference>
<dbReference type="GO" id="GO:0070403">
    <property type="term" value="F:NAD+ binding"/>
    <property type="evidence" value="ECO:0007669"/>
    <property type="project" value="InterPro"/>
</dbReference>
<accession>A0AAJ2YSF8</accession>
<proteinExistence type="predicted"/>
<dbReference type="Pfam" id="PF02146">
    <property type="entry name" value="SIR2"/>
    <property type="match status" value="1"/>
</dbReference>
<evidence type="ECO:0000313" key="6">
    <source>
        <dbReference type="EMBL" id="NAR73656.1"/>
    </source>
</evidence>
<feature type="domain" description="Deacetylase sirtuin-type" evidence="5">
    <location>
        <begin position="1"/>
        <end position="286"/>
    </location>
</feature>
<dbReference type="InterPro" id="IPR003000">
    <property type="entry name" value="Sirtuin"/>
</dbReference>
<dbReference type="EMBL" id="WTTO01000023">
    <property type="protein sequence ID" value="NAR73656.1"/>
    <property type="molecule type" value="Genomic_DNA"/>
</dbReference>
<keyword evidence="3" id="KW-0520">NAD</keyword>
<reference evidence="6 7" key="1">
    <citation type="submission" date="2019-12" db="EMBL/GenBank/DDBJ databases">
        <title>Acinetobacter haemolyticus comparative genomics.</title>
        <authorList>
            <person name="Castro-Jaimes S."/>
            <person name="Bello-Lopez E."/>
            <person name="Velazquez-Acosta C."/>
            <person name="Volkow-Fernandez P."/>
            <person name="Lozano-Zarain P."/>
            <person name="Castillo Ramirez S."/>
            <person name="Cevallos M.A."/>
        </authorList>
    </citation>
    <scope>NUCLEOTIDE SEQUENCE [LARGE SCALE GENOMIC DNA]</scope>
    <source>
        <strain evidence="6 7">AN10</strain>
    </source>
</reference>
<gene>
    <name evidence="6" type="ORF">GPS52_09110</name>
</gene>
<evidence type="ECO:0000313" key="7">
    <source>
        <dbReference type="Proteomes" id="UP000451048"/>
    </source>
</evidence>
<evidence type="ECO:0000256" key="1">
    <source>
        <dbReference type="ARBA" id="ARBA00012928"/>
    </source>
</evidence>
<sequence>MFITSTEKEKIKSLFSKANSLIISAGAGMGVDSGLPDFRGNHGMWQAYPELGKQRIDFTEIANPAAFHRHPRLAWGFYGHRLALYRETQPHIGFELLNQLAEKLAIPYFIFTSNVDGQFQKAGFSPKQIYECHGSIHHLQCLAGCIAEIWSADDITPEIDHLNCQWLDNLPHCKHCGGLARPNILMFDDYEWIAQRQTQQRNRLESFINQYKQPLVIEIGAGTSIPTVRYFSERFAPSLIRINPRDYALPKTGGIALAMNAAHGIQIIDLLRKSLLQVNSVYQCSD</sequence>
<feature type="binding site" evidence="4">
    <location>
        <position position="145"/>
    </location>
    <ligand>
        <name>Zn(2+)</name>
        <dbReference type="ChEBI" id="CHEBI:29105"/>
    </ligand>
</feature>
<organism evidence="6 7">
    <name type="scientific">Acinetobacter haemolyticus</name>
    <dbReference type="NCBI Taxonomy" id="29430"/>
    <lineage>
        <taxon>Bacteria</taxon>
        <taxon>Pseudomonadati</taxon>
        <taxon>Pseudomonadota</taxon>
        <taxon>Gammaproteobacteria</taxon>
        <taxon>Moraxellales</taxon>
        <taxon>Moraxellaceae</taxon>
        <taxon>Acinetobacter</taxon>
    </lineage>
</organism>
<dbReference type="InterPro" id="IPR050134">
    <property type="entry name" value="NAD-dep_sirtuin_deacylases"/>
</dbReference>
<dbReference type="GO" id="GO:0017136">
    <property type="term" value="F:histone deacetylase activity, NAD-dependent"/>
    <property type="evidence" value="ECO:0007669"/>
    <property type="project" value="TreeGrafter"/>
</dbReference>
<protein>
    <recommendedName>
        <fullName evidence="1">protein acetyllysine N-acetyltransferase</fullName>
        <ecNumber evidence="1">2.3.1.286</ecNumber>
    </recommendedName>
</protein>
<name>A0AAJ2YSF8_ACIHA</name>
<dbReference type="Proteomes" id="UP000451048">
    <property type="component" value="Unassembled WGS sequence"/>
</dbReference>
<dbReference type="RefSeq" id="WP_161401460.1">
    <property type="nucleotide sequence ID" value="NZ_WTTE01000023.1"/>
</dbReference>
<feature type="binding site" evidence="4">
    <location>
        <position position="173"/>
    </location>
    <ligand>
        <name>Zn(2+)</name>
        <dbReference type="ChEBI" id="CHEBI:29105"/>
    </ligand>
</feature>
<dbReference type="InterPro" id="IPR026590">
    <property type="entry name" value="Ssirtuin_cat_dom"/>
</dbReference>
<feature type="active site" description="Proton acceptor" evidence="4">
    <location>
        <position position="133"/>
    </location>
</feature>
<evidence type="ECO:0000259" key="5">
    <source>
        <dbReference type="PROSITE" id="PS50305"/>
    </source>
</evidence>
<keyword evidence="4" id="KW-0862">Zinc</keyword>
<dbReference type="GO" id="GO:0046872">
    <property type="term" value="F:metal ion binding"/>
    <property type="evidence" value="ECO:0007669"/>
    <property type="project" value="UniProtKB-KW"/>
</dbReference>